<proteinExistence type="predicted"/>
<gene>
    <name evidence="1" type="ORF">F444_06294</name>
</gene>
<dbReference type="Proteomes" id="UP000028582">
    <property type="component" value="Unassembled WGS sequence"/>
</dbReference>
<feature type="non-terminal residue" evidence="1">
    <location>
        <position position="1"/>
    </location>
</feature>
<evidence type="ECO:0000313" key="2">
    <source>
        <dbReference type="Proteomes" id="UP000028582"/>
    </source>
</evidence>
<accession>A0A081AJ10</accession>
<protein>
    <submittedName>
        <fullName evidence="1">Uncharacterized protein</fullName>
    </submittedName>
</protein>
<dbReference type="OrthoDB" id="118782at2759"/>
<dbReference type="AlphaFoldDB" id="A0A081AJ10"/>
<sequence length="219" mass="24716">RIDGRDDGRLRHTALAVFVDAHNRICHLPNKDSCQQQQACSSNWNMQNFSEWMTALQVQQHSPASSYAETDMSDSDSDSSSCDDCQCHLETKRKFVTKDAQRVWVRTAPISIPSNGRQQPHPHLCKSVVESPDLSYHADMRLLRAGRYLHEDEDNQDELDEDDPALYGNLAFFRSQYGASQTHMVKRSAHSFKSTAVAAPASPTGVDDRDDEDIFAMEL</sequence>
<dbReference type="EMBL" id="ANJA01001163">
    <property type="protein sequence ID" value="ETO78871.1"/>
    <property type="molecule type" value="Genomic_DNA"/>
</dbReference>
<comment type="caution">
    <text evidence="1">The sequence shown here is derived from an EMBL/GenBank/DDBJ whole genome shotgun (WGS) entry which is preliminary data.</text>
</comment>
<organism evidence="1 2">
    <name type="scientific">Phytophthora nicotianae P1976</name>
    <dbReference type="NCBI Taxonomy" id="1317066"/>
    <lineage>
        <taxon>Eukaryota</taxon>
        <taxon>Sar</taxon>
        <taxon>Stramenopiles</taxon>
        <taxon>Oomycota</taxon>
        <taxon>Peronosporomycetes</taxon>
        <taxon>Peronosporales</taxon>
        <taxon>Peronosporaceae</taxon>
        <taxon>Phytophthora</taxon>
    </lineage>
</organism>
<evidence type="ECO:0000313" key="1">
    <source>
        <dbReference type="EMBL" id="ETO78871.1"/>
    </source>
</evidence>
<name>A0A081AJ10_PHYNI</name>
<reference evidence="1 2" key="1">
    <citation type="submission" date="2013-11" db="EMBL/GenBank/DDBJ databases">
        <title>The Genome Sequence of Phytophthora parasitica P1976.</title>
        <authorList>
            <consortium name="The Broad Institute Genomics Platform"/>
            <person name="Russ C."/>
            <person name="Tyler B."/>
            <person name="Panabieres F."/>
            <person name="Shan W."/>
            <person name="Tripathy S."/>
            <person name="Grunwald N."/>
            <person name="Machado M."/>
            <person name="Johnson C.S."/>
            <person name="Walker B."/>
            <person name="Young S."/>
            <person name="Zeng Q."/>
            <person name="Gargeya S."/>
            <person name="Fitzgerald M."/>
            <person name="Haas B."/>
            <person name="Abouelleil A."/>
            <person name="Allen A.W."/>
            <person name="Alvarado L."/>
            <person name="Arachchi H.M."/>
            <person name="Berlin A.M."/>
            <person name="Chapman S.B."/>
            <person name="Gainer-Dewar J."/>
            <person name="Goldberg J."/>
            <person name="Griggs A."/>
            <person name="Gujja S."/>
            <person name="Hansen M."/>
            <person name="Howarth C."/>
            <person name="Imamovic A."/>
            <person name="Ireland A."/>
            <person name="Larimer J."/>
            <person name="McCowan C."/>
            <person name="Murphy C."/>
            <person name="Pearson M."/>
            <person name="Poon T.W."/>
            <person name="Priest M."/>
            <person name="Roberts A."/>
            <person name="Saif S."/>
            <person name="Shea T."/>
            <person name="Sisk P."/>
            <person name="Sykes S."/>
            <person name="Wortman J."/>
            <person name="Nusbaum C."/>
            <person name="Birren B."/>
        </authorList>
    </citation>
    <scope>NUCLEOTIDE SEQUENCE [LARGE SCALE GENOMIC DNA]</scope>
    <source>
        <strain evidence="1 2">P1976</strain>
    </source>
</reference>